<dbReference type="PRINTS" id="PR00038">
    <property type="entry name" value="HTHLUXR"/>
</dbReference>
<dbReference type="InterPro" id="IPR000792">
    <property type="entry name" value="Tscrpt_reg_LuxR_C"/>
</dbReference>
<dbReference type="GO" id="GO:0006355">
    <property type="term" value="P:regulation of DNA-templated transcription"/>
    <property type="evidence" value="ECO:0007669"/>
    <property type="project" value="InterPro"/>
</dbReference>
<dbReference type="RefSeq" id="WP_072378872.1">
    <property type="nucleotide sequence ID" value="NZ_FNXB01000029.1"/>
</dbReference>
<reference evidence="7" key="3">
    <citation type="submission" date="2016-10" db="EMBL/GenBank/DDBJ databases">
        <authorList>
            <person name="de Groot N.N."/>
        </authorList>
    </citation>
    <scope>NUCLEOTIDE SEQUENCE [LARGE SCALE GENOMIC DNA]</scope>
    <source>
        <strain evidence="7">CCBAU85039</strain>
    </source>
</reference>
<keyword evidence="10" id="KW-1185">Reference proteome</keyword>
<name>A0A1H8S1M9_9HYPH</name>
<evidence type="ECO:0000313" key="7">
    <source>
        <dbReference type="EMBL" id="SEI10951.1"/>
    </source>
</evidence>
<dbReference type="Pfam" id="PF00072">
    <property type="entry name" value="Response_reg"/>
    <property type="match status" value="1"/>
</dbReference>
<evidence type="ECO:0000256" key="2">
    <source>
        <dbReference type="ARBA" id="ARBA00023125"/>
    </source>
</evidence>
<keyword evidence="3" id="KW-0804">Transcription</keyword>
<dbReference type="STRING" id="501024.RTCCBAU85039_4621"/>
<dbReference type="GO" id="GO:0000160">
    <property type="term" value="P:phosphorelay signal transduction system"/>
    <property type="evidence" value="ECO:0007669"/>
    <property type="project" value="InterPro"/>
</dbReference>
<dbReference type="AlphaFoldDB" id="A0A1H8S1M9"/>
<dbReference type="SUPFAM" id="SSF52172">
    <property type="entry name" value="CheY-like"/>
    <property type="match status" value="1"/>
</dbReference>
<dbReference type="EMBL" id="FOCV01000023">
    <property type="protein sequence ID" value="SEO72248.1"/>
    <property type="molecule type" value="Genomic_DNA"/>
</dbReference>
<evidence type="ECO:0000256" key="4">
    <source>
        <dbReference type="PROSITE-ProRule" id="PRU00169"/>
    </source>
</evidence>
<dbReference type="OrthoDB" id="9782655at2"/>
<evidence type="ECO:0000259" key="5">
    <source>
        <dbReference type="PROSITE" id="PS50043"/>
    </source>
</evidence>
<dbReference type="Gene3D" id="3.40.50.2300">
    <property type="match status" value="1"/>
</dbReference>
<accession>A0A1H8S1M9</accession>
<dbReference type="GO" id="GO:0003677">
    <property type="term" value="F:DNA binding"/>
    <property type="evidence" value="ECO:0007669"/>
    <property type="project" value="UniProtKB-KW"/>
</dbReference>
<feature type="domain" description="HTH luxR-type" evidence="5">
    <location>
        <begin position="143"/>
        <end position="208"/>
    </location>
</feature>
<dbReference type="Proteomes" id="UP000183063">
    <property type="component" value="Unassembled WGS sequence"/>
</dbReference>
<evidence type="ECO:0000256" key="1">
    <source>
        <dbReference type="ARBA" id="ARBA00023015"/>
    </source>
</evidence>
<keyword evidence="4" id="KW-0597">Phosphoprotein</keyword>
<evidence type="ECO:0000313" key="9">
    <source>
        <dbReference type="Proteomes" id="UP000183063"/>
    </source>
</evidence>
<feature type="modified residue" description="4-aspartylphosphate" evidence="4">
    <location>
        <position position="62"/>
    </location>
</feature>
<dbReference type="PANTHER" id="PTHR44688:SF16">
    <property type="entry name" value="DNA-BINDING TRANSCRIPTIONAL ACTIVATOR DEVR_DOSR"/>
    <property type="match status" value="1"/>
</dbReference>
<evidence type="ECO:0000313" key="10">
    <source>
        <dbReference type="Proteomes" id="UP000198939"/>
    </source>
</evidence>
<evidence type="ECO:0000256" key="3">
    <source>
        <dbReference type="ARBA" id="ARBA00023163"/>
    </source>
</evidence>
<dbReference type="PROSITE" id="PS50110">
    <property type="entry name" value="RESPONSE_REGULATORY"/>
    <property type="match status" value="1"/>
</dbReference>
<gene>
    <name evidence="7" type="primary">tdiR_3</name>
    <name evidence="7" type="ORF">RTCCBAU85039_4621</name>
    <name evidence="8" type="ORF">SAMN05216228_10232</name>
</gene>
<dbReference type="PROSITE" id="PS50043">
    <property type="entry name" value="HTH_LUXR_2"/>
    <property type="match status" value="1"/>
</dbReference>
<keyword evidence="2" id="KW-0238">DNA-binding</keyword>
<dbReference type="Proteomes" id="UP000198939">
    <property type="component" value="Unassembled WGS sequence"/>
</dbReference>
<organism evidence="7 9">
    <name type="scientific">Rhizobium tibeticum</name>
    <dbReference type="NCBI Taxonomy" id="501024"/>
    <lineage>
        <taxon>Bacteria</taxon>
        <taxon>Pseudomonadati</taxon>
        <taxon>Pseudomonadota</taxon>
        <taxon>Alphaproteobacteria</taxon>
        <taxon>Hyphomicrobiales</taxon>
        <taxon>Rhizobiaceae</taxon>
        <taxon>Rhizobium/Agrobacterium group</taxon>
        <taxon>Rhizobium</taxon>
    </lineage>
</organism>
<evidence type="ECO:0000313" key="8">
    <source>
        <dbReference type="EMBL" id="SEO72248.1"/>
    </source>
</evidence>
<dbReference type="CDD" id="cd06170">
    <property type="entry name" value="LuxR_C_like"/>
    <property type="match status" value="1"/>
</dbReference>
<proteinExistence type="predicted"/>
<dbReference type="Gene3D" id="1.10.10.10">
    <property type="entry name" value="Winged helix-like DNA-binding domain superfamily/Winged helix DNA-binding domain"/>
    <property type="match status" value="1"/>
</dbReference>
<dbReference type="EMBL" id="FNXB01000029">
    <property type="protein sequence ID" value="SEI10951.1"/>
    <property type="molecule type" value="Genomic_DNA"/>
</dbReference>
<dbReference type="InterPro" id="IPR001789">
    <property type="entry name" value="Sig_transdc_resp-reg_receiver"/>
</dbReference>
<dbReference type="InterPro" id="IPR011006">
    <property type="entry name" value="CheY-like_superfamily"/>
</dbReference>
<dbReference type="Pfam" id="PF00196">
    <property type="entry name" value="GerE"/>
    <property type="match status" value="1"/>
</dbReference>
<reference evidence="8 10" key="2">
    <citation type="submission" date="2016-10" db="EMBL/GenBank/DDBJ databases">
        <authorList>
            <person name="Varghese N."/>
            <person name="Submissions S."/>
        </authorList>
    </citation>
    <scope>NUCLEOTIDE SEQUENCE [LARGE SCALE GENOMIC DNA]</scope>
    <source>
        <strain evidence="8 10">CGMCC 1.7071</strain>
    </source>
</reference>
<dbReference type="SMART" id="SM00421">
    <property type="entry name" value="HTH_LUXR"/>
    <property type="match status" value="1"/>
</dbReference>
<keyword evidence="1" id="KW-0805">Transcription regulation</keyword>
<sequence length="213" mass="23279">MPETASSKHPLATVHIIDDDAHLRASLLNFFDSIGQRAAAFESAIDFLEHADLTLPGCILLDIRMPGMTGLELQEKLTGLGHPLPIIFMTGNASVATSVSAMKAGAFDYLLKPFSSESLIKATKLALDRNAELRGKYASLLHARDSIASLTPREAEVFGFVSKGLMNKQIAYEMGISEIMVKLHRGRMMKKLDARSVADLVRIFDEVHPQGSE</sequence>
<reference evidence="9" key="1">
    <citation type="submission" date="2016-10" db="EMBL/GenBank/DDBJ databases">
        <authorList>
            <person name="Wibberg D."/>
        </authorList>
    </citation>
    <scope>NUCLEOTIDE SEQUENCE [LARGE SCALE GENOMIC DNA]</scope>
</reference>
<dbReference type="PANTHER" id="PTHR44688">
    <property type="entry name" value="DNA-BINDING TRANSCRIPTIONAL ACTIVATOR DEVR_DOSR"/>
    <property type="match status" value="1"/>
</dbReference>
<protein>
    <submittedName>
        <fullName evidence="7">Transcriptional regulatory protein TdiR</fullName>
    </submittedName>
    <submittedName>
        <fullName evidence="8">Two component transcriptional regulator, LuxR family</fullName>
    </submittedName>
</protein>
<dbReference type="SMART" id="SM00448">
    <property type="entry name" value="REC"/>
    <property type="match status" value="1"/>
</dbReference>
<evidence type="ECO:0000259" key="6">
    <source>
        <dbReference type="PROSITE" id="PS50110"/>
    </source>
</evidence>
<dbReference type="InterPro" id="IPR036388">
    <property type="entry name" value="WH-like_DNA-bd_sf"/>
</dbReference>
<feature type="domain" description="Response regulatory" evidence="6">
    <location>
        <begin position="13"/>
        <end position="127"/>
    </location>
</feature>